<dbReference type="InterPro" id="IPR002893">
    <property type="entry name" value="Znf_MYND"/>
</dbReference>
<dbReference type="Pfam" id="PF01753">
    <property type="entry name" value="zf-MYND"/>
    <property type="match status" value="1"/>
</dbReference>
<proteinExistence type="predicted"/>
<gene>
    <name evidence="6" type="ORF">IMSHALPRED_002292</name>
</gene>
<dbReference type="AlphaFoldDB" id="A0A8H3F635"/>
<comment type="caution">
    <text evidence="6">The sequence shown here is derived from an EMBL/GenBank/DDBJ whole genome shotgun (WGS) entry which is preliminary data.</text>
</comment>
<evidence type="ECO:0000256" key="1">
    <source>
        <dbReference type="ARBA" id="ARBA00022723"/>
    </source>
</evidence>
<dbReference type="PROSITE" id="PS50865">
    <property type="entry name" value="ZF_MYND_2"/>
    <property type="match status" value="1"/>
</dbReference>
<evidence type="ECO:0000256" key="4">
    <source>
        <dbReference type="PROSITE-ProRule" id="PRU00134"/>
    </source>
</evidence>
<sequence length="329" mass="36879">MPSSDSKTCAFCSKDGASRLCVGCNGAPDPTSTGLIKTLYCDAFCQKAHWNTHKIACKAHRARRILYRLGETAQMAFYIFRENAYDQNIERVEIKENSLLLHEGYYDDGRILFPFPHHLLRDEQDKQAALTFLTCGDAIAHMHELFSIMLKGTCPDVVEVLVRPQPPKRPMQTVRPDGPNRGNDCPHVILMVTLKDGEMYAVDVTGAQYGYYDSVYPWDQYLQTRVQTSGQEVSFRSFGSLKTKYHGAVWCATPGYKGAVRTAHREFATTFDRAVDEWQGKGVKVVEMLRMGAEAFVRARGELMGCVAGALQEFKRGFDGRNMVGGFSG</sequence>
<evidence type="ECO:0000256" key="2">
    <source>
        <dbReference type="ARBA" id="ARBA00022771"/>
    </source>
</evidence>
<keyword evidence="3" id="KW-0862">Zinc</keyword>
<evidence type="ECO:0000313" key="7">
    <source>
        <dbReference type="Proteomes" id="UP000664534"/>
    </source>
</evidence>
<dbReference type="SUPFAM" id="SSF144232">
    <property type="entry name" value="HIT/MYND zinc finger-like"/>
    <property type="match status" value="1"/>
</dbReference>
<keyword evidence="2 4" id="KW-0863">Zinc-finger</keyword>
<evidence type="ECO:0000259" key="5">
    <source>
        <dbReference type="PROSITE" id="PS50865"/>
    </source>
</evidence>
<dbReference type="EMBL" id="CAJPDT010000014">
    <property type="protein sequence ID" value="CAF9914961.1"/>
    <property type="molecule type" value="Genomic_DNA"/>
</dbReference>
<keyword evidence="1" id="KW-0479">Metal-binding</keyword>
<evidence type="ECO:0000313" key="6">
    <source>
        <dbReference type="EMBL" id="CAF9914961.1"/>
    </source>
</evidence>
<accession>A0A8H3F635</accession>
<dbReference type="Gene3D" id="6.10.140.2220">
    <property type="match status" value="1"/>
</dbReference>
<reference evidence="6" key="1">
    <citation type="submission" date="2021-03" db="EMBL/GenBank/DDBJ databases">
        <authorList>
            <person name="Tagirdzhanova G."/>
        </authorList>
    </citation>
    <scope>NUCLEOTIDE SEQUENCE</scope>
</reference>
<dbReference type="OrthoDB" id="432970at2759"/>
<protein>
    <recommendedName>
        <fullName evidence="5">MYND-type domain-containing protein</fullName>
    </recommendedName>
</protein>
<evidence type="ECO:0000256" key="3">
    <source>
        <dbReference type="ARBA" id="ARBA00022833"/>
    </source>
</evidence>
<dbReference type="Proteomes" id="UP000664534">
    <property type="component" value="Unassembled WGS sequence"/>
</dbReference>
<feature type="domain" description="MYND-type" evidence="5">
    <location>
        <begin position="9"/>
        <end position="57"/>
    </location>
</feature>
<keyword evidence="7" id="KW-1185">Reference proteome</keyword>
<organism evidence="6 7">
    <name type="scientific">Imshaugia aleurites</name>
    <dbReference type="NCBI Taxonomy" id="172621"/>
    <lineage>
        <taxon>Eukaryota</taxon>
        <taxon>Fungi</taxon>
        <taxon>Dikarya</taxon>
        <taxon>Ascomycota</taxon>
        <taxon>Pezizomycotina</taxon>
        <taxon>Lecanoromycetes</taxon>
        <taxon>OSLEUM clade</taxon>
        <taxon>Lecanoromycetidae</taxon>
        <taxon>Lecanorales</taxon>
        <taxon>Lecanorineae</taxon>
        <taxon>Parmeliaceae</taxon>
        <taxon>Imshaugia</taxon>
    </lineage>
</organism>
<dbReference type="GO" id="GO:0008270">
    <property type="term" value="F:zinc ion binding"/>
    <property type="evidence" value="ECO:0007669"/>
    <property type="project" value="UniProtKB-KW"/>
</dbReference>
<name>A0A8H3F635_9LECA</name>